<sequence length="305" mass="31535">MTEAPLVAGVELGGTKCICILARGPDAIEDRVQLPTTRPEETLSAIEAVLDRWRGFSALGIASFGPVSIDPHAHDYGHITSTPKPGWANQDVGERLRRFAGVPTGFHTDVVGAALAEARWGAAKGLEDIAYATVGTGIGVGLIAGGRPVDGLTHSEFGHLRPVRFPGDDWIGSCPFHGACLEGLAAGPALKARTGVSGDQWAADDPAWDMVAHALGQLLHALVLTGVPRRIVMGGGVMVGTDHLFPRVRAAMTKSLGGYVALPEVADADTFVVPPALGGNAGPLGAIVLGAQALEAQLQASFTTR</sequence>
<comment type="cofactor">
    <cofactor evidence="1">
        <name>Mg(2+)</name>
        <dbReference type="ChEBI" id="CHEBI:18420"/>
    </cofactor>
</comment>
<evidence type="ECO:0000256" key="6">
    <source>
        <dbReference type="ARBA" id="ARBA00048451"/>
    </source>
</evidence>
<dbReference type="InterPro" id="IPR000600">
    <property type="entry name" value="ROK"/>
</dbReference>
<dbReference type="SUPFAM" id="SSF53067">
    <property type="entry name" value="Actin-like ATPase domain"/>
    <property type="match status" value="1"/>
</dbReference>
<dbReference type="EMBL" id="BAABBF010000003">
    <property type="protein sequence ID" value="GAA3705385.1"/>
    <property type="molecule type" value="Genomic_DNA"/>
</dbReference>
<evidence type="ECO:0000256" key="2">
    <source>
        <dbReference type="ARBA" id="ARBA00022723"/>
    </source>
</evidence>
<keyword evidence="8" id="KW-1185">Reference proteome</keyword>
<dbReference type="PANTHER" id="PTHR42742:SF3">
    <property type="entry name" value="FRUCTOKINASE"/>
    <property type="match status" value="1"/>
</dbReference>
<evidence type="ECO:0000313" key="8">
    <source>
        <dbReference type="Proteomes" id="UP001500523"/>
    </source>
</evidence>
<evidence type="ECO:0000313" key="7">
    <source>
        <dbReference type="EMBL" id="GAA3705385.1"/>
    </source>
</evidence>
<dbReference type="RefSeq" id="WP_344692635.1">
    <property type="nucleotide sequence ID" value="NZ_BAABBF010000003.1"/>
</dbReference>
<dbReference type="PANTHER" id="PTHR42742">
    <property type="entry name" value="TRANSCRIPTIONAL REPRESSOR MPRA"/>
    <property type="match status" value="1"/>
</dbReference>
<dbReference type="EC" id="2.7.1.4" evidence="5"/>
<gene>
    <name evidence="7" type="ORF">GCM10022268_13740</name>
</gene>
<evidence type="ECO:0000256" key="5">
    <source>
        <dbReference type="ARBA" id="ARBA00038887"/>
    </source>
</evidence>
<dbReference type="CDD" id="cd24067">
    <property type="entry name" value="ASKHA_NBD_ROK_BsFRK-like"/>
    <property type="match status" value="1"/>
</dbReference>
<dbReference type="InterPro" id="IPR051804">
    <property type="entry name" value="Carb_Metab_Reg_Kinase/Isom"/>
</dbReference>
<proteinExistence type="predicted"/>
<dbReference type="InterPro" id="IPR043129">
    <property type="entry name" value="ATPase_NBD"/>
</dbReference>
<protein>
    <recommendedName>
        <fullName evidence="5">fructokinase</fullName>
        <ecNumber evidence="5">2.7.1.4</ecNumber>
    </recommendedName>
</protein>
<name>A0ABP7DH45_9SPHN</name>
<keyword evidence="3" id="KW-0862">Zinc</keyword>
<keyword evidence="2" id="KW-0479">Metal-binding</keyword>
<evidence type="ECO:0000256" key="1">
    <source>
        <dbReference type="ARBA" id="ARBA00001946"/>
    </source>
</evidence>
<organism evidence="7 8">
    <name type="scientific">Sphingomonas cynarae</name>
    <dbReference type="NCBI Taxonomy" id="930197"/>
    <lineage>
        <taxon>Bacteria</taxon>
        <taxon>Pseudomonadati</taxon>
        <taxon>Pseudomonadota</taxon>
        <taxon>Alphaproteobacteria</taxon>
        <taxon>Sphingomonadales</taxon>
        <taxon>Sphingomonadaceae</taxon>
        <taxon>Sphingomonas</taxon>
    </lineage>
</organism>
<evidence type="ECO:0000256" key="3">
    <source>
        <dbReference type="ARBA" id="ARBA00022833"/>
    </source>
</evidence>
<dbReference type="Gene3D" id="3.30.420.40">
    <property type="match status" value="2"/>
</dbReference>
<reference evidence="8" key="1">
    <citation type="journal article" date="2019" name="Int. J. Syst. Evol. Microbiol.">
        <title>The Global Catalogue of Microorganisms (GCM) 10K type strain sequencing project: providing services to taxonomists for standard genome sequencing and annotation.</title>
        <authorList>
            <consortium name="The Broad Institute Genomics Platform"/>
            <consortium name="The Broad Institute Genome Sequencing Center for Infectious Disease"/>
            <person name="Wu L."/>
            <person name="Ma J."/>
        </authorList>
    </citation>
    <scope>NUCLEOTIDE SEQUENCE [LARGE SCALE GENOMIC DNA]</scope>
    <source>
        <strain evidence="8">JCM 17498</strain>
    </source>
</reference>
<keyword evidence="4" id="KW-0460">Magnesium</keyword>
<accession>A0ABP7DH45</accession>
<dbReference type="Pfam" id="PF00480">
    <property type="entry name" value="ROK"/>
    <property type="match status" value="1"/>
</dbReference>
<comment type="catalytic activity">
    <reaction evidence="6">
        <text>D-fructose + ATP = D-fructose 6-phosphate + ADP + H(+)</text>
        <dbReference type="Rhea" id="RHEA:16125"/>
        <dbReference type="ChEBI" id="CHEBI:15378"/>
        <dbReference type="ChEBI" id="CHEBI:30616"/>
        <dbReference type="ChEBI" id="CHEBI:37721"/>
        <dbReference type="ChEBI" id="CHEBI:61527"/>
        <dbReference type="ChEBI" id="CHEBI:456216"/>
        <dbReference type="EC" id="2.7.1.4"/>
    </reaction>
</comment>
<dbReference type="Proteomes" id="UP001500523">
    <property type="component" value="Unassembled WGS sequence"/>
</dbReference>
<comment type="caution">
    <text evidence="7">The sequence shown here is derived from an EMBL/GenBank/DDBJ whole genome shotgun (WGS) entry which is preliminary data.</text>
</comment>
<evidence type="ECO:0000256" key="4">
    <source>
        <dbReference type="ARBA" id="ARBA00022842"/>
    </source>
</evidence>